<dbReference type="GO" id="GO:0000139">
    <property type="term" value="C:Golgi membrane"/>
    <property type="evidence" value="ECO:0007669"/>
    <property type="project" value="InterPro"/>
</dbReference>
<feature type="transmembrane region" description="Helical" evidence="1">
    <location>
        <begin position="292"/>
        <end position="315"/>
    </location>
</feature>
<keyword evidence="3" id="KW-1185">Reference proteome</keyword>
<dbReference type="PANTHER" id="PTHR31410">
    <property type="entry name" value="TRANSMEMBRANE PROTEIN 246"/>
    <property type="match status" value="1"/>
</dbReference>
<evidence type="ECO:0000313" key="3">
    <source>
        <dbReference type="Proteomes" id="UP000191672"/>
    </source>
</evidence>
<organism evidence="2 3">
    <name type="scientific">Penicillium antarcticum</name>
    <dbReference type="NCBI Taxonomy" id="416450"/>
    <lineage>
        <taxon>Eukaryota</taxon>
        <taxon>Fungi</taxon>
        <taxon>Dikarya</taxon>
        <taxon>Ascomycota</taxon>
        <taxon>Pezizomycotina</taxon>
        <taxon>Eurotiomycetes</taxon>
        <taxon>Eurotiomycetidae</taxon>
        <taxon>Eurotiales</taxon>
        <taxon>Aspergillaceae</taxon>
        <taxon>Penicillium</taxon>
    </lineage>
</organism>
<gene>
    <name evidence="2" type="ORF">PENANT_c007G07095</name>
</gene>
<dbReference type="Proteomes" id="UP000191672">
    <property type="component" value="Unassembled WGS sequence"/>
</dbReference>
<dbReference type="GO" id="GO:0006506">
    <property type="term" value="P:GPI anchor biosynthetic process"/>
    <property type="evidence" value="ECO:0007669"/>
    <property type="project" value="InterPro"/>
</dbReference>
<dbReference type="AlphaFoldDB" id="A0A1V6QC82"/>
<comment type="caution">
    <text evidence="2">The sequence shown here is derived from an EMBL/GenBank/DDBJ whole genome shotgun (WGS) entry which is preliminary data.</text>
</comment>
<dbReference type="EMBL" id="MDYN01000007">
    <property type="protein sequence ID" value="OQD86815.1"/>
    <property type="molecule type" value="Genomic_DNA"/>
</dbReference>
<evidence type="ECO:0008006" key="4">
    <source>
        <dbReference type="Google" id="ProtNLM"/>
    </source>
</evidence>
<dbReference type="GO" id="GO:0016757">
    <property type="term" value="F:glycosyltransferase activity"/>
    <property type="evidence" value="ECO:0007669"/>
    <property type="project" value="InterPro"/>
</dbReference>
<sequence>MPDFGKKLPGGRPIEPRATSNTLRLFFSFLVFYILLIFYARARCFRDPGSAFFDPWTAYDLSYSSVRIGQGDSYIESYSNETTVATKSSSEPGLCIGIASVARHGVGYFQSTVGTVLEGLSDTERADIHLILFIAHTDPSEHPSYGQPWLYELADQVLLYDPAEVDIDHVRSLETEAAKAFGREKALFDYTYLLKACEAVNAPYTMILEDDVVAMDGWYHRTIGALASAEQQTRALGASNWLYLRLFYTEEFFGWNSEDWPIFLSYSILVVCLVACVCLVSRQCQPRLHSRLSTGSIFMFSGICTPLLIGLFFAAGRVSMVPIQQGVHQMPRFGCCSQAFVFPRSRVPDLVDLYQSKHIGYVDTITEEFASAANEIRWAVTPIIMQHAGRRSSKSVNKDSHVPLKHRSKGELSDVEKLWNFGFELNDADALRSEHRFFIDESV</sequence>
<dbReference type="InterPro" id="IPR029675">
    <property type="entry name" value="PGAP4"/>
</dbReference>
<name>A0A1V6QC82_9EURO</name>
<keyword evidence="1" id="KW-1133">Transmembrane helix</keyword>
<accession>A0A1V6QC82</accession>
<keyword evidence="1" id="KW-0472">Membrane</keyword>
<dbReference type="PANTHER" id="PTHR31410:SF1">
    <property type="entry name" value="POST-GPI ATTACHMENT TO PROTEINS FACTOR 4"/>
    <property type="match status" value="1"/>
</dbReference>
<reference evidence="3" key="1">
    <citation type="journal article" date="2017" name="Nat. Microbiol.">
        <title>Global analysis of biosynthetic gene clusters reveals vast potential of secondary metabolite production in Penicillium species.</title>
        <authorList>
            <person name="Nielsen J.C."/>
            <person name="Grijseels S."/>
            <person name="Prigent S."/>
            <person name="Ji B."/>
            <person name="Dainat J."/>
            <person name="Nielsen K.F."/>
            <person name="Frisvad J.C."/>
            <person name="Workman M."/>
            <person name="Nielsen J."/>
        </authorList>
    </citation>
    <scope>NUCLEOTIDE SEQUENCE [LARGE SCALE GENOMIC DNA]</scope>
    <source>
        <strain evidence="3">IBT 31811</strain>
    </source>
</reference>
<feature type="transmembrane region" description="Helical" evidence="1">
    <location>
        <begin position="260"/>
        <end position="280"/>
    </location>
</feature>
<feature type="transmembrane region" description="Helical" evidence="1">
    <location>
        <begin position="21"/>
        <end position="40"/>
    </location>
</feature>
<protein>
    <recommendedName>
        <fullName evidence="4">Integral membrane protein</fullName>
    </recommendedName>
</protein>
<proteinExistence type="predicted"/>
<dbReference type="CDD" id="cd22189">
    <property type="entry name" value="PGAP4-like_fungal"/>
    <property type="match status" value="1"/>
</dbReference>
<evidence type="ECO:0000256" key="1">
    <source>
        <dbReference type="SAM" id="Phobius"/>
    </source>
</evidence>
<evidence type="ECO:0000313" key="2">
    <source>
        <dbReference type="EMBL" id="OQD86815.1"/>
    </source>
</evidence>
<dbReference type="OrthoDB" id="2016523at2759"/>
<keyword evidence="1" id="KW-0812">Transmembrane</keyword>